<dbReference type="GO" id="GO:0003713">
    <property type="term" value="F:transcription coactivator activity"/>
    <property type="evidence" value="ECO:0007669"/>
    <property type="project" value="TreeGrafter"/>
</dbReference>
<comment type="function">
    <text evidence="4">Component of the Mediator complex, a coactivator involved in the regulated transcription of nearly all RNA polymerase II-dependent genes. Mediator functions as a bridge to convey information from gene-specific regulatory proteins to the basal RNA polymerase II transcription machinery. Mediator is recruited to promoters by direct interactions with regulatory proteins and serves as a scaffold for the assembly of a functional preinitiation complex with RNA polymerase II and the general transcription factors.</text>
</comment>
<dbReference type="OrthoDB" id="1854899at2759"/>
<dbReference type="Pfam" id="PF08612">
    <property type="entry name" value="Med20"/>
    <property type="match status" value="1"/>
</dbReference>
<sequence>MGVKSVFHYRVVGTDTYAFTEMQKRIQQLKPEKASYPMTCALHLSVSKQATNDTRELFVLTFDDKPRKCFLMIKDCIVEADRDMSVLMERTKSYVPRQAVTISGYQYRIGDFMVKIGVALLGNAGNTRGVIVEIEYTPCHLIEMARGILEEFTSNLGPFEDNLTPIGLNFTERADAPSTSGVLSSTHVLSIRATVQESQRIGFHSNGTVW</sequence>
<dbReference type="GO" id="GO:0016592">
    <property type="term" value="C:mediator complex"/>
    <property type="evidence" value="ECO:0007669"/>
    <property type="project" value="InterPro"/>
</dbReference>
<dbReference type="STRING" id="1890364.A0A2P6NL37"/>
<proteinExistence type="inferred from homology"/>
<dbReference type="Proteomes" id="UP000241769">
    <property type="component" value="Unassembled WGS sequence"/>
</dbReference>
<accession>A0A2P6NL37</accession>
<evidence type="ECO:0000256" key="3">
    <source>
        <dbReference type="ARBA" id="ARBA00023242"/>
    </source>
</evidence>
<comment type="caution">
    <text evidence="5">The sequence shown here is derived from an EMBL/GenBank/DDBJ whole genome shotgun (WGS) entry which is preliminary data.</text>
</comment>
<dbReference type="EMBL" id="MDYQ01000059">
    <property type="protein sequence ID" value="PRP84663.1"/>
    <property type="molecule type" value="Genomic_DNA"/>
</dbReference>
<organism evidence="5 6">
    <name type="scientific">Planoprotostelium fungivorum</name>
    <dbReference type="NCBI Taxonomy" id="1890364"/>
    <lineage>
        <taxon>Eukaryota</taxon>
        <taxon>Amoebozoa</taxon>
        <taxon>Evosea</taxon>
        <taxon>Variosea</taxon>
        <taxon>Cavosteliida</taxon>
        <taxon>Cavosteliaceae</taxon>
        <taxon>Planoprotostelium</taxon>
    </lineage>
</organism>
<dbReference type="PANTHER" id="PTHR12465">
    <property type="entry name" value="UBIQUITIN SPECIFIC PROTEASE HOMOLOG 49"/>
    <property type="match status" value="1"/>
</dbReference>
<comment type="subcellular location">
    <subcellularLocation>
        <location evidence="1 4">Nucleus</location>
    </subcellularLocation>
</comment>
<dbReference type="InterPro" id="IPR013921">
    <property type="entry name" value="Mediator_Med20"/>
</dbReference>
<name>A0A2P6NL37_9EUKA</name>
<comment type="subunit">
    <text evidence="4">Component of the Mediator complex.</text>
</comment>
<keyword evidence="6" id="KW-1185">Reference proteome</keyword>
<dbReference type="PANTHER" id="PTHR12465:SF0">
    <property type="entry name" value="MEDIATOR OF RNA POLYMERASE II TRANSCRIPTION SUBUNIT 20"/>
    <property type="match status" value="1"/>
</dbReference>
<keyword evidence="4" id="KW-0805">Transcription regulation</keyword>
<evidence type="ECO:0000313" key="6">
    <source>
        <dbReference type="Proteomes" id="UP000241769"/>
    </source>
</evidence>
<evidence type="ECO:0000256" key="4">
    <source>
        <dbReference type="RuleBase" id="RU364152"/>
    </source>
</evidence>
<reference evidence="5 6" key="1">
    <citation type="journal article" date="2018" name="Genome Biol. Evol.">
        <title>Multiple Roots of Fruiting Body Formation in Amoebozoa.</title>
        <authorList>
            <person name="Hillmann F."/>
            <person name="Forbes G."/>
            <person name="Novohradska S."/>
            <person name="Ferling I."/>
            <person name="Riege K."/>
            <person name="Groth M."/>
            <person name="Westermann M."/>
            <person name="Marz M."/>
            <person name="Spaller T."/>
            <person name="Winckler T."/>
            <person name="Schaap P."/>
            <person name="Glockner G."/>
        </authorList>
    </citation>
    <scope>NUCLEOTIDE SEQUENCE [LARGE SCALE GENOMIC DNA]</scope>
    <source>
        <strain evidence="5 6">Jena</strain>
    </source>
</reference>
<gene>
    <name evidence="4" type="primary">MED20</name>
    <name evidence="5" type="ORF">PROFUN_07913</name>
</gene>
<dbReference type="AlphaFoldDB" id="A0A2P6NL37"/>
<protein>
    <recommendedName>
        <fullName evidence="4">Mediator of RNA polymerase II transcription subunit 20</fullName>
    </recommendedName>
    <alternativeName>
        <fullName evidence="4">Mediator complex subunit 20</fullName>
    </alternativeName>
</protein>
<dbReference type="InParanoid" id="A0A2P6NL37"/>
<evidence type="ECO:0000256" key="1">
    <source>
        <dbReference type="ARBA" id="ARBA00004123"/>
    </source>
</evidence>
<keyword evidence="4" id="KW-0804">Transcription</keyword>
<evidence type="ECO:0000256" key="2">
    <source>
        <dbReference type="ARBA" id="ARBA00010743"/>
    </source>
</evidence>
<keyword evidence="4" id="KW-0010">Activator</keyword>
<evidence type="ECO:0000313" key="5">
    <source>
        <dbReference type="EMBL" id="PRP84663.1"/>
    </source>
</evidence>
<keyword evidence="3 4" id="KW-0539">Nucleus</keyword>
<comment type="similarity">
    <text evidence="2 4">Belongs to the Mediator complex subunit 20 family.</text>
</comment>
<dbReference type="FunCoup" id="A0A2P6NL37">
    <property type="interactions" value="160"/>
</dbReference>
<dbReference type="GO" id="GO:0006357">
    <property type="term" value="P:regulation of transcription by RNA polymerase II"/>
    <property type="evidence" value="ECO:0007669"/>
    <property type="project" value="InterPro"/>
</dbReference>